<organism evidence="1">
    <name type="scientific">marine metagenome</name>
    <dbReference type="NCBI Taxonomy" id="408172"/>
    <lineage>
        <taxon>unclassified sequences</taxon>
        <taxon>metagenomes</taxon>
        <taxon>ecological metagenomes</taxon>
    </lineage>
</organism>
<evidence type="ECO:0000313" key="1">
    <source>
        <dbReference type="EMBL" id="SVD19142.1"/>
    </source>
</evidence>
<proteinExistence type="predicted"/>
<dbReference type="EMBL" id="UINC01135158">
    <property type="protein sequence ID" value="SVD19142.1"/>
    <property type="molecule type" value="Genomic_DNA"/>
</dbReference>
<reference evidence="1" key="1">
    <citation type="submission" date="2018-05" db="EMBL/GenBank/DDBJ databases">
        <authorList>
            <person name="Lanie J.A."/>
            <person name="Ng W.-L."/>
            <person name="Kazmierczak K.M."/>
            <person name="Andrzejewski T.M."/>
            <person name="Davidsen T.M."/>
            <person name="Wayne K.J."/>
            <person name="Tettelin H."/>
            <person name="Glass J.I."/>
            <person name="Rusch D."/>
            <person name="Podicherti R."/>
            <person name="Tsui H.-C.T."/>
            <person name="Winkler M.E."/>
        </authorList>
    </citation>
    <scope>NUCLEOTIDE SEQUENCE</scope>
</reference>
<gene>
    <name evidence="1" type="ORF">METZ01_LOCUS371996</name>
</gene>
<dbReference type="AlphaFoldDB" id="A0A382TBH2"/>
<protein>
    <submittedName>
        <fullName evidence="1">Uncharacterized protein</fullName>
    </submittedName>
</protein>
<feature type="non-terminal residue" evidence="1">
    <location>
        <position position="1"/>
    </location>
</feature>
<sequence>SSRDPGEVRRLLDSYEVRYVYLGSRERRTYGGENLADFDFFRTSHEWDGVIVYEMVQPTGQNR</sequence>
<name>A0A382TBH2_9ZZZZ</name>
<accession>A0A382TBH2</accession>